<name>A0ABW1SZ35_9ACTN</name>
<dbReference type="InterPro" id="IPR036962">
    <property type="entry name" value="Glyco_hydro_3_N_sf"/>
</dbReference>
<dbReference type="Gene3D" id="3.20.20.300">
    <property type="entry name" value="Glycoside hydrolase, family 3, N-terminal domain"/>
    <property type="match status" value="1"/>
</dbReference>
<evidence type="ECO:0000313" key="6">
    <source>
        <dbReference type="Proteomes" id="UP001596138"/>
    </source>
</evidence>
<keyword evidence="2 5" id="KW-0378">Hydrolase</keyword>
<organism evidence="5 6">
    <name type="scientific">Longivirga aurantiaca</name>
    <dbReference type="NCBI Taxonomy" id="1837743"/>
    <lineage>
        <taxon>Bacteria</taxon>
        <taxon>Bacillati</taxon>
        <taxon>Actinomycetota</taxon>
        <taxon>Actinomycetes</taxon>
        <taxon>Sporichthyales</taxon>
        <taxon>Sporichthyaceae</taxon>
        <taxon>Longivirga</taxon>
    </lineage>
</organism>
<reference evidence="6" key="1">
    <citation type="journal article" date="2019" name="Int. J. Syst. Evol. Microbiol.">
        <title>The Global Catalogue of Microorganisms (GCM) 10K type strain sequencing project: providing services to taxonomists for standard genome sequencing and annotation.</title>
        <authorList>
            <consortium name="The Broad Institute Genomics Platform"/>
            <consortium name="The Broad Institute Genome Sequencing Center for Infectious Disease"/>
            <person name="Wu L."/>
            <person name="Ma J."/>
        </authorList>
    </citation>
    <scope>NUCLEOTIDE SEQUENCE [LARGE SCALE GENOMIC DNA]</scope>
    <source>
        <strain evidence="6">CGMCC 4.7317</strain>
    </source>
</reference>
<feature type="domain" description="Glycoside hydrolase family 3 N-terminal" evidence="4">
    <location>
        <begin position="35"/>
        <end position="326"/>
    </location>
</feature>
<dbReference type="GO" id="GO:0016798">
    <property type="term" value="F:hydrolase activity, acting on glycosyl bonds"/>
    <property type="evidence" value="ECO:0007669"/>
    <property type="project" value="UniProtKB-KW"/>
</dbReference>
<comment type="caution">
    <text evidence="5">The sequence shown here is derived from an EMBL/GenBank/DDBJ whole genome shotgun (WGS) entry which is preliminary data.</text>
</comment>
<dbReference type="InterPro" id="IPR050226">
    <property type="entry name" value="NagZ_Beta-hexosaminidase"/>
</dbReference>
<protein>
    <submittedName>
        <fullName evidence="5">Glycoside hydrolase family 3 protein</fullName>
        <ecNumber evidence="5">3.2.1.-</ecNumber>
    </submittedName>
</protein>
<keyword evidence="3 5" id="KW-0326">Glycosidase</keyword>
<dbReference type="RefSeq" id="WP_386764898.1">
    <property type="nucleotide sequence ID" value="NZ_JBHSTI010000008.1"/>
</dbReference>
<proteinExistence type="inferred from homology"/>
<dbReference type="InterPro" id="IPR019800">
    <property type="entry name" value="Glyco_hydro_3_AS"/>
</dbReference>
<evidence type="ECO:0000256" key="3">
    <source>
        <dbReference type="ARBA" id="ARBA00023295"/>
    </source>
</evidence>
<evidence type="ECO:0000259" key="4">
    <source>
        <dbReference type="Pfam" id="PF00933"/>
    </source>
</evidence>
<dbReference type="EC" id="3.2.1.-" evidence="5"/>
<evidence type="ECO:0000313" key="5">
    <source>
        <dbReference type="EMBL" id="MFC6237524.1"/>
    </source>
</evidence>
<dbReference type="Pfam" id="PF00933">
    <property type="entry name" value="Glyco_hydro_3"/>
    <property type="match status" value="1"/>
</dbReference>
<evidence type="ECO:0000256" key="1">
    <source>
        <dbReference type="ARBA" id="ARBA00005336"/>
    </source>
</evidence>
<accession>A0ABW1SZ35</accession>
<dbReference type="Proteomes" id="UP001596138">
    <property type="component" value="Unassembled WGS sequence"/>
</dbReference>
<gene>
    <name evidence="5" type="ORF">ACFQGU_06515</name>
</gene>
<dbReference type="SUPFAM" id="SSF51445">
    <property type="entry name" value="(Trans)glycosidases"/>
    <property type="match status" value="1"/>
</dbReference>
<dbReference type="PROSITE" id="PS00775">
    <property type="entry name" value="GLYCOSYL_HYDROL_F3"/>
    <property type="match status" value="1"/>
</dbReference>
<evidence type="ECO:0000256" key="2">
    <source>
        <dbReference type="ARBA" id="ARBA00022801"/>
    </source>
</evidence>
<dbReference type="EMBL" id="JBHSTI010000008">
    <property type="protein sequence ID" value="MFC6237524.1"/>
    <property type="molecule type" value="Genomic_DNA"/>
</dbReference>
<dbReference type="InterPro" id="IPR001764">
    <property type="entry name" value="Glyco_hydro_3_N"/>
</dbReference>
<sequence>MSDQPDVRRLVLRTLMPGFAGTVVPVWLDAALRDGLGSVCLYGSNVVDVEQLTGLCADLRSRSPQVVLATDEEGGDVTRLHYRTGSPYVGNGVLGRLDDLDATRAQAAWIARDLRGVGIQLDLGPVVDVNSSDDNPVIGSRSFGADPDLVARHSAAWVEALQAGGVAACAKHFPGHGDTTADSHHALPVVDVDADLLRRRELAPFAAVVQAGAASVMTAAIMVPSVDAVNAGTFSAALLQGVLRDELGFDGVIVTDALDMAGASAETGIPEAAVRALVAGCDLLCLGSDTDPALFAEIVEHVVAALASGRLPLARVAEAAARVERLAIGVAGSPEARPSDVGLDATPAFALTDRARTWLEGDGDVAIVQVSSPSNLAVGQVPWGPAALGVAVAEDAAAGATRVAVVGRDLASDHPAWACADRLRSAGADVLVVESGWPRSGARADVVTWGGSPAVARHLVALLTGARS</sequence>
<dbReference type="PANTHER" id="PTHR30480">
    <property type="entry name" value="BETA-HEXOSAMINIDASE-RELATED"/>
    <property type="match status" value="1"/>
</dbReference>
<keyword evidence="6" id="KW-1185">Reference proteome</keyword>
<dbReference type="PANTHER" id="PTHR30480:SF16">
    <property type="entry name" value="GLYCOSIDE HYDROLASE FAMILY 3 DOMAIN PROTEIN"/>
    <property type="match status" value="1"/>
</dbReference>
<comment type="similarity">
    <text evidence="1">Belongs to the glycosyl hydrolase 3 family.</text>
</comment>
<dbReference type="InterPro" id="IPR017853">
    <property type="entry name" value="GH"/>
</dbReference>